<evidence type="ECO:0000313" key="1">
    <source>
        <dbReference type="EMBL" id="RDL11647.1"/>
    </source>
</evidence>
<name>A0A288QVC3_9LACO</name>
<gene>
    <name evidence="1" type="ORF">DFP99_0065</name>
</gene>
<comment type="caution">
    <text evidence="1">The sequence shown here is derived from an EMBL/GenBank/DDBJ whole genome shotgun (WGS) entry which is preliminary data.</text>
</comment>
<organism evidence="1 2">
    <name type="scientific">Weissella soli</name>
    <dbReference type="NCBI Taxonomy" id="155866"/>
    <lineage>
        <taxon>Bacteria</taxon>
        <taxon>Bacillati</taxon>
        <taxon>Bacillota</taxon>
        <taxon>Bacilli</taxon>
        <taxon>Lactobacillales</taxon>
        <taxon>Lactobacillaceae</taxon>
        <taxon>Weissella</taxon>
    </lineage>
</organism>
<proteinExistence type="predicted"/>
<keyword evidence="2" id="KW-1185">Reference proteome</keyword>
<reference evidence="1 2" key="1">
    <citation type="submission" date="2018-07" db="EMBL/GenBank/DDBJ databases">
        <title>Genomic Encyclopedia of Type Strains, Phase III (KMG-III): the genomes of soil and plant-associated and newly described type strains.</title>
        <authorList>
            <person name="Whitman W."/>
        </authorList>
    </citation>
    <scope>NUCLEOTIDE SEQUENCE [LARGE SCALE GENOMIC DNA]</scope>
    <source>
        <strain evidence="1 2">CECT 7031</strain>
    </source>
</reference>
<dbReference type="RefSeq" id="WP_070229719.1">
    <property type="nucleotide sequence ID" value="NZ_BJYO01000002.1"/>
</dbReference>
<evidence type="ECO:0000313" key="2">
    <source>
        <dbReference type="Proteomes" id="UP000254912"/>
    </source>
</evidence>
<dbReference type="GeneID" id="94545644"/>
<dbReference type="KEGG" id="wso:WSWS_00436"/>
<protein>
    <submittedName>
        <fullName evidence="1">Uncharacterized protein</fullName>
    </submittedName>
</protein>
<dbReference type="AlphaFoldDB" id="A0A288QVC3"/>
<accession>A0A288QVC3</accession>
<dbReference type="EMBL" id="QRAS01000001">
    <property type="protein sequence ID" value="RDL11647.1"/>
    <property type="molecule type" value="Genomic_DNA"/>
</dbReference>
<dbReference type="Proteomes" id="UP000254912">
    <property type="component" value="Unassembled WGS sequence"/>
</dbReference>
<sequence>MNTTDLDALLDSANSALSLATDVTQLTSELTKQLSSMDKVYTEALNTLADNISNNYVTLNHFETAMNNISLWLMFLMAWNLILTIVLIVGAVKRRRALKKSN</sequence>